<feature type="compositionally biased region" description="Polar residues" evidence="1">
    <location>
        <begin position="7"/>
        <end position="20"/>
    </location>
</feature>
<evidence type="ECO:0000256" key="1">
    <source>
        <dbReference type="SAM" id="MobiDB-lite"/>
    </source>
</evidence>
<feature type="region of interest" description="Disordered" evidence="1">
    <location>
        <begin position="1"/>
        <end position="32"/>
    </location>
</feature>
<sequence length="170" mass="17291">MPDKLLQRQSGVTRQYTPVQASAGAADAGKVPALGSDGKLDPSMYNGADPSQPVVASEALAAGRFVNLYANAGVLNARLADNSNNRPAHGFVRSAAASAATATVYPMDGINSALTGLTIGGTYYLGTAGAALATPLDATDTANNGKIDQKLGVAKSATELLTDDYDYVVL</sequence>
<dbReference type="RefSeq" id="WP_316686222.1">
    <property type="nucleotide sequence ID" value="NZ_CP103837.1"/>
</dbReference>
<organism evidence="2 3">
    <name type="scientific">Xanthomonas dyei</name>
    <dbReference type="NCBI Taxonomy" id="743699"/>
    <lineage>
        <taxon>Bacteria</taxon>
        <taxon>Pseudomonadati</taxon>
        <taxon>Pseudomonadota</taxon>
        <taxon>Gammaproteobacteria</taxon>
        <taxon>Lysobacterales</taxon>
        <taxon>Lysobacteraceae</taxon>
        <taxon>Xanthomonas</taxon>
    </lineage>
</organism>
<evidence type="ECO:0008006" key="4">
    <source>
        <dbReference type="Google" id="ProtNLM"/>
    </source>
</evidence>
<gene>
    <name evidence="2" type="ORF">NYR99_13095</name>
</gene>
<name>A0ABZ0D384_9XANT</name>
<accession>A0ABZ0D384</accession>
<proteinExistence type="predicted"/>
<dbReference type="Proteomes" id="UP001304534">
    <property type="component" value="Chromosome"/>
</dbReference>
<evidence type="ECO:0000313" key="3">
    <source>
        <dbReference type="Proteomes" id="UP001304534"/>
    </source>
</evidence>
<protein>
    <recommendedName>
        <fullName evidence="4">Head decoration protein</fullName>
    </recommendedName>
</protein>
<evidence type="ECO:0000313" key="2">
    <source>
        <dbReference type="EMBL" id="WOB24735.1"/>
    </source>
</evidence>
<dbReference type="EMBL" id="CP103840">
    <property type="protein sequence ID" value="WOB24735.1"/>
    <property type="molecule type" value="Genomic_DNA"/>
</dbReference>
<dbReference type="GeneID" id="95584827"/>
<keyword evidence="3" id="KW-1185">Reference proteome</keyword>
<reference evidence="2 3" key="1">
    <citation type="submission" date="2022-08" db="EMBL/GenBank/DDBJ databases">
        <title>Whole genome sequencing-based tracing of a 2022 introduction and outbreak of Xanthomonas hortorum pv. pelargonii.</title>
        <authorList>
            <person name="Iruegas-Bocardo F."/>
            <person name="Weisberg A.K."/>
            <person name="Riutta E.R."/>
            <person name="Kilday K."/>
            <person name="Bonkowski J.C."/>
            <person name="Creswell T."/>
            <person name="Daughtrey M.L."/>
            <person name="Rane K."/>
            <person name="Grunwald N.J."/>
            <person name="Chang J.H."/>
            <person name="Putnam M.L."/>
        </authorList>
    </citation>
    <scope>NUCLEOTIDE SEQUENCE [LARGE SCALE GENOMIC DNA]</scope>
    <source>
        <strain evidence="2 3">22-325</strain>
    </source>
</reference>